<comment type="caution">
    <text evidence="2">The sequence shown here is derived from an EMBL/GenBank/DDBJ whole genome shotgun (WGS) entry which is preliminary data.</text>
</comment>
<keyword evidence="1" id="KW-1133">Transmembrane helix</keyword>
<protein>
    <submittedName>
        <fullName evidence="2">Uncharacterized protein</fullName>
    </submittedName>
</protein>
<accession>A0A9D1JUD2</accession>
<sequence length="219" mass="24840">MSQKIDRYIQALFEDVPRTKKALELKEELLGNMRERYEDYLRDGKSDSEAYSLTVASMGDLDEMIAQVMPDEHFRQEAQYYRRRSARNTAIAAATYILGAAIVVASALAPWEGVQILAVVILLVLVAGATALLIYTEMSTPVEYREDEQGDRWMKEAQRHPGGQTVKAVMNLYWIVVTTVYLVVSFLTAAWGITWIIWPLAGLLSAIIRTVIALRWQHE</sequence>
<organism evidence="2 3">
    <name type="scientific">Candidatus Avoscillospira avistercoris</name>
    <dbReference type="NCBI Taxonomy" id="2840707"/>
    <lineage>
        <taxon>Bacteria</taxon>
        <taxon>Bacillati</taxon>
        <taxon>Bacillota</taxon>
        <taxon>Clostridia</taxon>
        <taxon>Eubacteriales</taxon>
        <taxon>Oscillospiraceae</taxon>
        <taxon>Oscillospiraceae incertae sedis</taxon>
        <taxon>Candidatus Avoscillospira</taxon>
    </lineage>
</organism>
<keyword evidence="1" id="KW-0812">Transmembrane</keyword>
<dbReference type="EMBL" id="DVJJ01000108">
    <property type="protein sequence ID" value="HIS65124.1"/>
    <property type="molecule type" value="Genomic_DNA"/>
</dbReference>
<gene>
    <name evidence="2" type="ORF">IAA83_07125</name>
</gene>
<reference evidence="2" key="2">
    <citation type="journal article" date="2021" name="PeerJ">
        <title>Extensive microbial diversity within the chicken gut microbiome revealed by metagenomics and culture.</title>
        <authorList>
            <person name="Gilroy R."/>
            <person name="Ravi A."/>
            <person name="Getino M."/>
            <person name="Pursley I."/>
            <person name="Horton D.L."/>
            <person name="Alikhan N.F."/>
            <person name="Baker D."/>
            <person name="Gharbi K."/>
            <person name="Hall N."/>
            <person name="Watson M."/>
            <person name="Adriaenssens E.M."/>
            <person name="Foster-Nyarko E."/>
            <person name="Jarju S."/>
            <person name="Secka A."/>
            <person name="Antonio M."/>
            <person name="Oren A."/>
            <person name="Chaudhuri R.R."/>
            <person name="La Ragione R."/>
            <person name="Hildebrand F."/>
            <person name="Pallen M.J."/>
        </authorList>
    </citation>
    <scope>NUCLEOTIDE SEQUENCE</scope>
    <source>
        <strain evidence="2">ChiBcec16-1751</strain>
    </source>
</reference>
<keyword evidence="1" id="KW-0472">Membrane</keyword>
<feature type="transmembrane region" description="Helical" evidence="1">
    <location>
        <begin position="172"/>
        <end position="191"/>
    </location>
</feature>
<evidence type="ECO:0000256" key="1">
    <source>
        <dbReference type="SAM" id="Phobius"/>
    </source>
</evidence>
<evidence type="ECO:0000313" key="3">
    <source>
        <dbReference type="Proteomes" id="UP000886741"/>
    </source>
</evidence>
<feature type="transmembrane region" description="Helical" evidence="1">
    <location>
        <begin position="197"/>
        <end position="216"/>
    </location>
</feature>
<dbReference type="AlphaFoldDB" id="A0A9D1JUD2"/>
<evidence type="ECO:0000313" key="2">
    <source>
        <dbReference type="EMBL" id="HIS65124.1"/>
    </source>
</evidence>
<dbReference type="Proteomes" id="UP000886741">
    <property type="component" value="Unassembled WGS sequence"/>
</dbReference>
<dbReference type="NCBIfam" id="NF038403">
    <property type="entry name" value="perm_prefix_1"/>
    <property type="match status" value="1"/>
</dbReference>
<reference evidence="2" key="1">
    <citation type="submission" date="2020-10" db="EMBL/GenBank/DDBJ databases">
        <authorList>
            <person name="Gilroy R."/>
        </authorList>
    </citation>
    <scope>NUCLEOTIDE SEQUENCE</scope>
    <source>
        <strain evidence="2">ChiBcec16-1751</strain>
    </source>
</reference>
<name>A0A9D1JUD2_9FIRM</name>
<dbReference type="InterPro" id="IPR047928">
    <property type="entry name" value="Perm_prefix_1"/>
</dbReference>
<feature type="transmembrane region" description="Helical" evidence="1">
    <location>
        <begin position="115"/>
        <end position="135"/>
    </location>
</feature>
<proteinExistence type="predicted"/>
<feature type="transmembrane region" description="Helical" evidence="1">
    <location>
        <begin position="90"/>
        <end position="109"/>
    </location>
</feature>